<keyword evidence="2" id="KW-1185">Reference proteome</keyword>
<accession>A0AAV9R0K0</accession>
<dbReference type="AlphaFoldDB" id="A0AAV9R0K0"/>
<comment type="caution">
    <text evidence="1">The sequence shown here is derived from an EMBL/GenBank/DDBJ whole genome shotgun (WGS) entry which is preliminary data.</text>
</comment>
<sequence>MLNVTLWQLGQLISTRCALLQCIINGREANLWADQLLLLCAPGSLITRRLQQTRIFRSSFHGWQPQGSSSPTASVQPVRPLMLSSPPPLLTAPLLSINQLQATTRTSPSGLPLILPGVQLQQQPVSLLHFLTILSPAHLFLSSLVISLTCVPRKPARIKIS</sequence>
<protein>
    <submittedName>
        <fullName evidence="1">Uncharacterized protein</fullName>
    </submittedName>
</protein>
<reference evidence="1 2" key="1">
    <citation type="submission" date="2021-06" db="EMBL/GenBank/DDBJ databases">
        <authorList>
            <person name="Palmer J.M."/>
        </authorList>
    </citation>
    <scope>NUCLEOTIDE SEQUENCE [LARGE SCALE GENOMIC DNA]</scope>
    <source>
        <strain evidence="1 2">MEX-2019</strain>
        <tissue evidence="1">Muscle</tissue>
    </source>
</reference>
<name>A0AAV9R0K0_9TELE</name>
<evidence type="ECO:0000313" key="1">
    <source>
        <dbReference type="EMBL" id="KAK5603286.1"/>
    </source>
</evidence>
<dbReference type="EMBL" id="JAHHUM010002515">
    <property type="protein sequence ID" value="KAK5603286.1"/>
    <property type="molecule type" value="Genomic_DNA"/>
</dbReference>
<proteinExistence type="predicted"/>
<evidence type="ECO:0000313" key="2">
    <source>
        <dbReference type="Proteomes" id="UP001311232"/>
    </source>
</evidence>
<dbReference type="Proteomes" id="UP001311232">
    <property type="component" value="Unassembled WGS sequence"/>
</dbReference>
<gene>
    <name evidence="1" type="ORF">CRENBAI_010990</name>
</gene>
<organism evidence="1 2">
    <name type="scientific">Crenichthys baileyi</name>
    <name type="common">White River springfish</name>
    <dbReference type="NCBI Taxonomy" id="28760"/>
    <lineage>
        <taxon>Eukaryota</taxon>
        <taxon>Metazoa</taxon>
        <taxon>Chordata</taxon>
        <taxon>Craniata</taxon>
        <taxon>Vertebrata</taxon>
        <taxon>Euteleostomi</taxon>
        <taxon>Actinopterygii</taxon>
        <taxon>Neopterygii</taxon>
        <taxon>Teleostei</taxon>
        <taxon>Neoteleostei</taxon>
        <taxon>Acanthomorphata</taxon>
        <taxon>Ovalentaria</taxon>
        <taxon>Atherinomorphae</taxon>
        <taxon>Cyprinodontiformes</taxon>
        <taxon>Goodeidae</taxon>
        <taxon>Crenichthys</taxon>
    </lineage>
</organism>